<dbReference type="EMBL" id="JBEDUW010000003">
    <property type="protein sequence ID" value="KAK9938572.1"/>
    <property type="molecule type" value="Genomic_DNA"/>
</dbReference>
<feature type="compositionally biased region" description="Basic and acidic residues" evidence="1">
    <location>
        <begin position="18"/>
        <end position="34"/>
    </location>
</feature>
<organism evidence="2 3">
    <name type="scientific">Rubus argutus</name>
    <name type="common">Southern blackberry</name>
    <dbReference type="NCBI Taxonomy" id="59490"/>
    <lineage>
        <taxon>Eukaryota</taxon>
        <taxon>Viridiplantae</taxon>
        <taxon>Streptophyta</taxon>
        <taxon>Embryophyta</taxon>
        <taxon>Tracheophyta</taxon>
        <taxon>Spermatophyta</taxon>
        <taxon>Magnoliopsida</taxon>
        <taxon>eudicotyledons</taxon>
        <taxon>Gunneridae</taxon>
        <taxon>Pentapetalae</taxon>
        <taxon>rosids</taxon>
        <taxon>fabids</taxon>
        <taxon>Rosales</taxon>
        <taxon>Rosaceae</taxon>
        <taxon>Rosoideae</taxon>
        <taxon>Rosoideae incertae sedis</taxon>
        <taxon>Rubus</taxon>
    </lineage>
</organism>
<dbReference type="AlphaFoldDB" id="A0AAW1XPT0"/>
<proteinExistence type="predicted"/>
<sequence>MGKRRMIYLHPITPTPSNEEKKKSESAENEEKKKSFLKWLNDPGEFATLSESQTGDWGLARKLKERAFKIGSELTFQFLHFASLVGYEFVLSEFRPQGCVMKKVLSALEQGKGTDSSKEPSSPGDTETVREIVQLFGKAVEHLEHGLCYPLLVETLPLEDQMSDMVNAMDESCRWLTIVQRKLCDLDQLMKVSSKTVVDKEFVFALWSNVEEEDEIKESPQSLPRWESICGRRAFRPLLQDFHGSLPTSSQRQLTPMKKSNKCQTNKELKEWGISKLINITSMSWISIGAKKVFKGAFPSGFDLAQLPFEDATTKEPKQAAEENAEDFSGYWVIMADEEDEWSMIELYEEMEKSGLMKNVEEDDR</sequence>
<evidence type="ECO:0000256" key="1">
    <source>
        <dbReference type="SAM" id="MobiDB-lite"/>
    </source>
</evidence>
<comment type="caution">
    <text evidence="2">The sequence shown here is derived from an EMBL/GenBank/DDBJ whole genome shotgun (WGS) entry which is preliminary data.</text>
</comment>
<evidence type="ECO:0000313" key="3">
    <source>
        <dbReference type="Proteomes" id="UP001457282"/>
    </source>
</evidence>
<accession>A0AAW1XPT0</accession>
<gene>
    <name evidence="2" type="ORF">M0R45_015301</name>
</gene>
<evidence type="ECO:0000313" key="2">
    <source>
        <dbReference type="EMBL" id="KAK9938572.1"/>
    </source>
</evidence>
<keyword evidence="3" id="KW-1185">Reference proteome</keyword>
<protein>
    <submittedName>
        <fullName evidence="2">Uncharacterized protein</fullName>
    </submittedName>
</protein>
<name>A0AAW1XPT0_RUBAR</name>
<reference evidence="2 3" key="1">
    <citation type="journal article" date="2023" name="G3 (Bethesda)">
        <title>A chromosome-length genome assembly and annotation of blackberry (Rubus argutus, cv. 'Hillquist').</title>
        <authorList>
            <person name="Bruna T."/>
            <person name="Aryal R."/>
            <person name="Dudchenko O."/>
            <person name="Sargent D.J."/>
            <person name="Mead D."/>
            <person name="Buti M."/>
            <person name="Cavallini A."/>
            <person name="Hytonen T."/>
            <person name="Andres J."/>
            <person name="Pham M."/>
            <person name="Weisz D."/>
            <person name="Mascagni F."/>
            <person name="Usai G."/>
            <person name="Natali L."/>
            <person name="Bassil N."/>
            <person name="Fernandez G.E."/>
            <person name="Lomsadze A."/>
            <person name="Armour M."/>
            <person name="Olukolu B."/>
            <person name="Poorten T."/>
            <person name="Britton C."/>
            <person name="Davik J."/>
            <person name="Ashrafi H."/>
            <person name="Aiden E.L."/>
            <person name="Borodovsky M."/>
            <person name="Worthington M."/>
        </authorList>
    </citation>
    <scope>NUCLEOTIDE SEQUENCE [LARGE SCALE GENOMIC DNA]</scope>
    <source>
        <strain evidence="2">PI 553951</strain>
    </source>
</reference>
<feature type="region of interest" description="Disordered" evidence="1">
    <location>
        <begin position="1"/>
        <end position="34"/>
    </location>
</feature>
<dbReference type="Proteomes" id="UP001457282">
    <property type="component" value="Unassembled WGS sequence"/>
</dbReference>